<dbReference type="PANTHER" id="PTHR45527">
    <property type="entry name" value="NONRIBOSOMAL PEPTIDE SYNTHETASE"/>
    <property type="match status" value="1"/>
</dbReference>
<dbReference type="SUPFAM" id="SSF52777">
    <property type="entry name" value="CoA-dependent acyltransferases"/>
    <property type="match status" value="2"/>
</dbReference>
<dbReference type="InterPro" id="IPR001242">
    <property type="entry name" value="Condensation_dom"/>
</dbReference>
<dbReference type="Pfam" id="PF13193">
    <property type="entry name" value="AMP-binding_C"/>
    <property type="match status" value="1"/>
</dbReference>
<evidence type="ECO:0000313" key="3">
    <source>
        <dbReference type="Proteomes" id="UP000663828"/>
    </source>
</evidence>
<gene>
    <name evidence="2" type="ORF">XAT740_LOCUS55219</name>
</gene>
<dbReference type="GO" id="GO:0043041">
    <property type="term" value="P:amino acid activation for nonribosomal peptide biosynthetic process"/>
    <property type="evidence" value="ECO:0007669"/>
    <property type="project" value="TreeGrafter"/>
</dbReference>
<dbReference type="InterPro" id="IPR036736">
    <property type="entry name" value="ACP-like_sf"/>
</dbReference>
<dbReference type="InterPro" id="IPR023213">
    <property type="entry name" value="CAT-like_dom_sf"/>
</dbReference>
<dbReference type="SUPFAM" id="SSF47336">
    <property type="entry name" value="ACP-like"/>
    <property type="match status" value="1"/>
</dbReference>
<dbReference type="InterPro" id="IPR042099">
    <property type="entry name" value="ANL_N_sf"/>
</dbReference>
<dbReference type="Gene3D" id="3.30.559.10">
    <property type="entry name" value="Chloramphenicol acetyltransferase-like domain"/>
    <property type="match status" value="1"/>
</dbReference>
<feature type="non-terminal residue" evidence="2">
    <location>
        <position position="573"/>
    </location>
</feature>
<name>A0A816ET92_ADIRI</name>
<dbReference type="SUPFAM" id="SSF56801">
    <property type="entry name" value="Acetyl-CoA synthetase-like"/>
    <property type="match status" value="1"/>
</dbReference>
<dbReference type="Gene3D" id="3.30.559.30">
    <property type="entry name" value="Nonribosomal peptide synthetase, condensation domain"/>
    <property type="match status" value="1"/>
</dbReference>
<dbReference type="PROSITE" id="PS50075">
    <property type="entry name" value="CARRIER"/>
    <property type="match status" value="1"/>
</dbReference>
<dbReference type="Pfam" id="PF00668">
    <property type="entry name" value="Condensation"/>
    <property type="match status" value="1"/>
</dbReference>
<dbReference type="GO" id="GO:0031177">
    <property type="term" value="F:phosphopantetheine binding"/>
    <property type="evidence" value="ECO:0007669"/>
    <property type="project" value="TreeGrafter"/>
</dbReference>
<dbReference type="EMBL" id="CAJNOR010010249">
    <property type="protein sequence ID" value="CAF1652291.1"/>
    <property type="molecule type" value="Genomic_DNA"/>
</dbReference>
<feature type="domain" description="Carrier" evidence="1">
    <location>
        <begin position="194"/>
        <end position="272"/>
    </location>
</feature>
<accession>A0A816ET92</accession>
<organism evidence="2 3">
    <name type="scientific">Adineta ricciae</name>
    <name type="common">Rotifer</name>
    <dbReference type="NCBI Taxonomy" id="249248"/>
    <lineage>
        <taxon>Eukaryota</taxon>
        <taxon>Metazoa</taxon>
        <taxon>Spiralia</taxon>
        <taxon>Gnathifera</taxon>
        <taxon>Rotifera</taxon>
        <taxon>Eurotatoria</taxon>
        <taxon>Bdelloidea</taxon>
        <taxon>Adinetida</taxon>
        <taxon>Adinetidae</taxon>
        <taxon>Adineta</taxon>
    </lineage>
</organism>
<dbReference type="Gene3D" id="3.30.300.30">
    <property type="match status" value="1"/>
</dbReference>
<dbReference type="Gene3D" id="3.40.50.12780">
    <property type="entry name" value="N-terminal domain of ligase-like"/>
    <property type="match status" value="1"/>
</dbReference>
<dbReference type="Proteomes" id="UP000663828">
    <property type="component" value="Unassembled WGS sequence"/>
</dbReference>
<dbReference type="InterPro" id="IPR025110">
    <property type="entry name" value="AMP-bd_C"/>
</dbReference>
<proteinExistence type="predicted"/>
<dbReference type="GO" id="GO:0044550">
    <property type="term" value="P:secondary metabolite biosynthetic process"/>
    <property type="evidence" value="ECO:0007669"/>
    <property type="project" value="TreeGrafter"/>
</dbReference>
<dbReference type="GO" id="GO:0005737">
    <property type="term" value="C:cytoplasm"/>
    <property type="evidence" value="ECO:0007669"/>
    <property type="project" value="TreeGrafter"/>
</dbReference>
<evidence type="ECO:0000313" key="2">
    <source>
        <dbReference type="EMBL" id="CAF1652291.1"/>
    </source>
</evidence>
<reference evidence="2" key="1">
    <citation type="submission" date="2021-02" db="EMBL/GenBank/DDBJ databases">
        <authorList>
            <person name="Nowell W R."/>
        </authorList>
    </citation>
    <scope>NUCLEOTIDE SEQUENCE</scope>
</reference>
<dbReference type="InterPro" id="IPR045851">
    <property type="entry name" value="AMP-bd_C_sf"/>
</dbReference>
<keyword evidence="3" id="KW-1185">Reference proteome</keyword>
<dbReference type="AlphaFoldDB" id="A0A816ET92"/>
<dbReference type="PANTHER" id="PTHR45527:SF1">
    <property type="entry name" value="FATTY ACID SYNTHASE"/>
    <property type="match status" value="1"/>
</dbReference>
<dbReference type="Gene3D" id="1.10.1200.10">
    <property type="entry name" value="ACP-like"/>
    <property type="match status" value="1"/>
</dbReference>
<dbReference type="GO" id="GO:0003824">
    <property type="term" value="F:catalytic activity"/>
    <property type="evidence" value="ECO:0007669"/>
    <property type="project" value="InterPro"/>
</dbReference>
<dbReference type="InterPro" id="IPR009081">
    <property type="entry name" value="PP-bd_ACP"/>
</dbReference>
<sequence length="573" mass="64419">MPIGKVIPGYQCVIVDEYLQPVTFGQQGELFVAGVGIFAGYLGRDSLTEKALVAINGQVFYRTGDLVRLDDDGLLYYVGRKDHQIKLRGQRLEPGEIERCVLEASSLITSCVVVKWGDDHLVAYVQSDDISEKELRQHCESHLPSYMVPSVFTVLKQLPLNANGKVDRQLLPAPDFSSLLSSSTSDVNYDQTAEPNTELEARIHSLWCELLGHTRIPTAASIFSIGGHSLLLMQLYHRYKTTFDFDTQALNIAQLFKHTTIIDHARLLAQSINAEQCHREQWFPLCITQGPLSFAQERIFLDEQVRLMSKDKNVYAVPLIYRLSCVLSSLSISRLRRALHSLVKKHSILRTKISTDTNGVLIQTVLPSPDCEHGYFGFSVTSVDNEQTNMLEILRSSDLFDLATGRVLHCQIIRQHTHSFDDNDDQLSDGDIISFNIHHSAFDGGSAGTFLRDLSVAYESDAELETEGNALQYIDYAAHERQLDISASADFWRAQLDGYDLEHGLVLPVDRHRLSNNERSGRAWMGQFSFDDDLSRSFLSFASLHNVTPFQLGLATFYAYLFKLTGGQQDLCV</sequence>
<dbReference type="Pfam" id="PF00550">
    <property type="entry name" value="PP-binding"/>
    <property type="match status" value="1"/>
</dbReference>
<comment type="caution">
    <text evidence="2">The sequence shown here is derived from an EMBL/GenBank/DDBJ whole genome shotgun (WGS) entry which is preliminary data.</text>
</comment>
<protein>
    <recommendedName>
        <fullName evidence="1">Carrier domain-containing protein</fullName>
    </recommendedName>
</protein>
<evidence type="ECO:0000259" key="1">
    <source>
        <dbReference type="PROSITE" id="PS50075"/>
    </source>
</evidence>